<comment type="similarity">
    <text evidence="5">Belongs to the YqgF HJR family.</text>
</comment>
<dbReference type="GO" id="GO:0000967">
    <property type="term" value="P:rRNA 5'-end processing"/>
    <property type="evidence" value="ECO:0007669"/>
    <property type="project" value="UniProtKB-UniRule"/>
</dbReference>
<reference evidence="8" key="1">
    <citation type="submission" date="2019-02" db="EMBL/GenBank/DDBJ databases">
        <authorList>
            <person name="Gruber-Vodicka R. H."/>
            <person name="Seah K. B. B."/>
        </authorList>
    </citation>
    <scope>NUCLEOTIDE SEQUENCE</scope>
    <source>
        <strain evidence="8">BECK_BZ106</strain>
        <strain evidence="7">BECK_BZ15</strain>
    </source>
</reference>
<dbReference type="GO" id="GO:0004518">
    <property type="term" value="F:nuclease activity"/>
    <property type="evidence" value="ECO:0007669"/>
    <property type="project" value="UniProtKB-KW"/>
</dbReference>
<sequence>MAALITLLGFDPGGKRIGVAVGQTLTNTANPLGTIAVKHDVPDWNAIDHMINTWEPDGLVVGLPLNMDGTEQAMTLVARRFRSQLTHRYQLPVYVADERLSTREARDRLAYEGKLHEEDDSIAAQIILETWLDETATQQNWSIPPFTRFDGNESSD</sequence>
<accession>A0A450TMA4</accession>
<evidence type="ECO:0000256" key="1">
    <source>
        <dbReference type="ARBA" id="ARBA00022490"/>
    </source>
</evidence>
<keyword evidence="4 5" id="KW-0378">Hydrolase</keyword>
<keyword evidence="1 5" id="KW-0963">Cytoplasm</keyword>
<dbReference type="InterPro" id="IPR005227">
    <property type="entry name" value="YqgF"/>
</dbReference>
<comment type="subcellular location">
    <subcellularLocation>
        <location evidence="5">Cytoplasm</location>
    </subcellularLocation>
</comment>
<dbReference type="AlphaFoldDB" id="A0A450TMA4"/>
<dbReference type="GO" id="GO:0016788">
    <property type="term" value="F:hydrolase activity, acting on ester bonds"/>
    <property type="evidence" value="ECO:0007669"/>
    <property type="project" value="UniProtKB-UniRule"/>
</dbReference>
<dbReference type="HAMAP" id="MF_00651">
    <property type="entry name" value="Nuclease_YqgF"/>
    <property type="match status" value="1"/>
</dbReference>
<evidence type="ECO:0000256" key="4">
    <source>
        <dbReference type="ARBA" id="ARBA00022801"/>
    </source>
</evidence>
<evidence type="ECO:0000259" key="6">
    <source>
        <dbReference type="SMART" id="SM00732"/>
    </source>
</evidence>
<evidence type="ECO:0000256" key="5">
    <source>
        <dbReference type="HAMAP-Rule" id="MF_00651"/>
    </source>
</evidence>
<feature type="domain" description="YqgF/RNase H-like" evidence="6">
    <location>
        <begin position="5"/>
        <end position="105"/>
    </location>
</feature>
<evidence type="ECO:0000256" key="2">
    <source>
        <dbReference type="ARBA" id="ARBA00022517"/>
    </source>
</evidence>
<proteinExistence type="inferred from homology"/>
<dbReference type="SMART" id="SM00732">
    <property type="entry name" value="YqgFc"/>
    <property type="match status" value="1"/>
</dbReference>
<dbReference type="EMBL" id="CAADEW010000092">
    <property type="protein sequence ID" value="VFJ59563.1"/>
    <property type="molecule type" value="Genomic_DNA"/>
</dbReference>
<dbReference type="InterPro" id="IPR006641">
    <property type="entry name" value="YqgF/RNaseH-like_dom"/>
</dbReference>
<dbReference type="EMBL" id="CAADFD010000154">
    <property type="protein sequence ID" value="VFJ68846.1"/>
    <property type="molecule type" value="Genomic_DNA"/>
</dbReference>
<dbReference type="GO" id="GO:0005829">
    <property type="term" value="C:cytosol"/>
    <property type="evidence" value="ECO:0007669"/>
    <property type="project" value="TreeGrafter"/>
</dbReference>
<keyword evidence="2 5" id="KW-0690">Ribosome biogenesis</keyword>
<dbReference type="PANTHER" id="PTHR33317:SF4">
    <property type="entry name" value="POLYNUCLEOTIDYL TRANSFERASE, RIBONUCLEASE H-LIKE SUPERFAMILY PROTEIN"/>
    <property type="match status" value="1"/>
</dbReference>
<dbReference type="PANTHER" id="PTHR33317">
    <property type="entry name" value="POLYNUCLEOTIDYL TRANSFERASE, RIBONUCLEASE H-LIKE SUPERFAMILY PROTEIN"/>
    <property type="match status" value="1"/>
</dbReference>
<dbReference type="Gene3D" id="3.30.420.140">
    <property type="entry name" value="YqgF/RNase H-like domain"/>
    <property type="match status" value="1"/>
</dbReference>
<gene>
    <name evidence="7" type="ORF">BECKFW1821A_GA0114235_10925</name>
    <name evidence="8" type="ORF">BECKFW1821B_GA0114236_11545</name>
</gene>
<dbReference type="InterPro" id="IPR012337">
    <property type="entry name" value="RNaseH-like_sf"/>
</dbReference>
<name>A0A450TMA4_9GAMM</name>
<dbReference type="CDD" id="cd16964">
    <property type="entry name" value="YqgF"/>
    <property type="match status" value="1"/>
</dbReference>
<keyword evidence="3 5" id="KW-0540">Nuclease</keyword>
<evidence type="ECO:0000256" key="3">
    <source>
        <dbReference type="ARBA" id="ARBA00022722"/>
    </source>
</evidence>
<dbReference type="EC" id="3.1.-.-" evidence="5"/>
<evidence type="ECO:0000313" key="8">
    <source>
        <dbReference type="EMBL" id="VFJ68846.1"/>
    </source>
</evidence>
<dbReference type="Pfam" id="PF03652">
    <property type="entry name" value="RuvX"/>
    <property type="match status" value="1"/>
</dbReference>
<protein>
    <recommendedName>
        <fullName evidence="5">Putative pre-16S rRNA nuclease</fullName>
        <ecNumber evidence="5">3.1.-.-</ecNumber>
    </recommendedName>
</protein>
<comment type="function">
    <text evidence="5">Could be a nuclease involved in processing of the 5'-end of pre-16S rRNA.</text>
</comment>
<dbReference type="InterPro" id="IPR037027">
    <property type="entry name" value="YqgF/RNaseH-like_dom_sf"/>
</dbReference>
<evidence type="ECO:0000313" key="7">
    <source>
        <dbReference type="EMBL" id="VFJ59563.1"/>
    </source>
</evidence>
<dbReference type="SUPFAM" id="SSF53098">
    <property type="entry name" value="Ribonuclease H-like"/>
    <property type="match status" value="1"/>
</dbReference>
<organism evidence="8">
    <name type="scientific">Candidatus Kentrum sp. FW</name>
    <dbReference type="NCBI Taxonomy" id="2126338"/>
    <lineage>
        <taxon>Bacteria</taxon>
        <taxon>Pseudomonadati</taxon>
        <taxon>Pseudomonadota</taxon>
        <taxon>Gammaproteobacteria</taxon>
        <taxon>Candidatus Kentrum</taxon>
    </lineage>
</organism>
<dbReference type="NCBIfam" id="TIGR00250">
    <property type="entry name" value="RNAse_H_YqgF"/>
    <property type="match status" value="1"/>
</dbReference>